<dbReference type="GO" id="GO:0016020">
    <property type="term" value="C:membrane"/>
    <property type="evidence" value="ECO:0007669"/>
    <property type="project" value="UniProtKB-SubCell"/>
</dbReference>
<keyword evidence="4 9" id="KW-0812">Transmembrane</keyword>
<evidence type="ECO:0000256" key="5">
    <source>
        <dbReference type="ARBA" id="ARBA00022927"/>
    </source>
</evidence>
<dbReference type="PANTHER" id="PTHR23137:SF36">
    <property type="entry name" value="VESICLE TRANSPORT PROTEIN SFT2C"/>
    <property type="match status" value="1"/>
</dbReference>
<evidence type="ECO:0000256" key="4">
    <source>
        <dbReference type="ARBA" id="ARBA00022692"/>
    </source>
</evidence>
<evidence type="ECO:0000256" key="1">
    <source>
        <dbReference type="ARBA" id="ARBA00003566"/>
    </source>
</evidence>
<feature type="transmembrane region" description="Helical" evidence="9">
    <location>
        <begin position="161"/>
        <end position="179"/>
    </location>
</feature>
<evidence type="ECO:0000256" key="6">
    <source>
        <dbReference type="ARBA" id="ARBA00022989"/>
    </source>
</evidence>
<dbReference type="GO" id="GO:0015031">
    <property type="term" value="P:protein transport"/>
    <property type="evidence" value="ECO:0007669"/>
    <property type="project" value="UniProtKB-KW"/>
</dbReference>
<dbReference type="AlphaFoldDB" id="A0A023FD81"/>
<keyword evidence="10" id="KW-0675">Receptor</keyword>
<feature type="transmembrane region" description="Helical" evidence="9">
    <location>
        <begin position="133"/>
        <end position="155"/>
    </location>
</feature>
<evidence type="ECO:0000256" key="7">
    <source>
        <dbReference type="ARBA" id="ARBA00023136"/>
    </source>
</evidence>
<dbReference type="GO" id="GO:0016192">
    <property type="term" value="P:vesicle-mediated transport"/>
    <property type="evidence" value="ECO:0007669"/>
    <property type="project" value="InterPro"/>
</dbReference>
<reference evidence="10" key="1">
    <citation type="submission" date="2014-03" db="EMBL/GenBank/DDBJ databases">
        <title>The sialotranscriptome of Amblyomma triste, Amblyomma parvum and Amblyomma cajennense ticks, uncovered by 454-based RNA-seq.</title>
        <authorList>
            <person name="Garcia G.R."/>
            <person name="Gardinassi L.G."/>
            <person name="Ribeiro J.M."/>
            <person name="Anatriello E."/>
            <person name="Ferreira B.R."/>
            <person name="Moreira H.N."/>
            <person name="Mafra C."/>
            <person name="Olegario M.M."/>
            <person name="Szabo P.J."/>
            <person name="Miranda-Santos I.K."/>
            <person name="Maruyama S.R."/>
        </authorList>
    </citation>
    <scope>NUCLEOTIDE SEQUENCE</scope>
    <source>
        <strain evidence="10">Uberlandia</strain>
        <tissue evidence="10">Salivary glands</tissue>
    </source>
</reference>
<keyword evidence="6 9" id="KW-1133">Transmembrane helix</keyword>
<comment type="function">
    <text evidence="1 9">May be involved in fusion of retrograde transport vesicles derived from an endocytic compartment with the Golgi complex.</text>
</comment>
<comment type="similarity">
    <text evidence="8 9">Belongs to the SFT2 family.</text>
</comment>
<dbReference type="GO" id="GO:0012505">
    <property type="term" value="C:endomembrane system"/>
    <property type="evidence" value="ECO:0007669"/>
    <property type="project" value="UniProtKB-ARBA"/>
</dbReference>
<evidence type="ECO:0000256" key="3">
    <source>
        <dbReference type="ARBA" id="ARBA00022448"/>
    </source>
</evidence>
<sequence length="210" mass="23000">MGDLNRQLKDYLNRNEARKESSIFSSTESLKKLLGPSSSGSSETSTNAGTNGWFAEAATDSCLPSLSRKQRIVGFTGTLLMGCFCMFLAGMYIPVLVFKARKFALLYTLGSLFIISSFALLRGPMNHMKQLFSLKMLPFTTAYFGTTFATLYFALVVQSTLLTVVFTLCQCASIVWYVVSSIPGGETGLKFFSRVFTGVVTRTASKTLPV</sequence>
<evidence type="ECO:0000313" key="10">
    <source>
        <dbReference type="EMBL" id="JAC19831.1"/>
    </source>
</evidence>
<feature type="transmembrane region" description="Helical" evidence="9">
    <location>
        <begin position="103"/>
        <end position="121"/>
    </location>
</feature>
<comment type="subcellular location">
    <subcellularLocation>
        <location evidence="2 9">Membrane</location>
        <topology evidence="2 9">Multi-pass membrane protein</topology>
    </subcellularLocation>
</comment>
<proteinExistence type="evidence at transcript level"/>
<dbReference type="PANTHER" id="PTHR23137">
    <property type="entry name" value="VESICLE TRANSPORT PROTEIN-RELATED"/>
    <property type="match status" value="1"/>
</dbReference>
<keyword evidence="5 9" id="KW-0653">Protein transport</keyword>
<dbReference type="InterPro" id="IPR011691">
    <property type="entry name" value="Vesicle_transpt_SFT2"/>
</dbReference>
<dbReference type="EMBL" id="GBBK01004651">
    <property type="protein sequence ID" value="JAC19831.1"/>
    <property type="molecule type" value="mRNA"/>
</dbReference>
<name>A0A023FD81_AMBCJ</name>
<evidence type="ECO:0000256" key="2">
    <source>
        <dbReference type="ARBA" id="ARBA00004141"/>
    </source>
</evidence>
<dbReference type="GO" id="GO:0005737">
    <property type="term" value="C:cytoplasm"/>
    <property type="evidence" value="ECO:0007669"/>
    <property type="project" value="UniProtKB-ARBA"/>
</dbReference>
<protein>
    <recommendedName>
        <fullName evidence="9">Vesicle transport protein</fullName>
    </recommendedName>
</protein>
<dbReference type="InterPro" id="IPR007305">
    <property type="entry name" value="Vesicle_transpt_Got1/SFT2"/>
</dbReference>
<evidence type="ECO:0000256" key="9">
    <source>
        <dbReference type="RuleBase" id="RU363111"/>
    </source>
</evidence>
<accession>A0A023FD81</accession>
<organism evidence="10">
    <name type="scientific">Amblyomma cajennense</name>
    <name type="common">Cayenne tick</name>
    <name type="synonym">Acarus cajennensis</name>
    <dbReference type="NCBI Taxonomy" id="34607"/>
    <lineage>
        <taxon>Eukaryota</taxon>
        <taxon>Metazoa</taxon>
        <taxon>Ecdysozoa</taxon>
        <taxon>Arthropoda</taxon>
        <taxon>Chelicerata</taxon>
        <taxon>Arachnida</taxon>
        <taxon>Acari</taxon>
        <taxon>Parasitiformes</taxon>
        <taxon>Ixodida</taxon>
        <taxon>Ixodoidea</taxon>
        <taxon>Ixodidae</taxon>
        <taxon>Amblyomminae</taxon>
        <taxon>Amblyomma</taxon>
    </lineage>
</organism>
<keyword evidence="7 9" id="KW-0472">Membrane</keyword>
<keyword evidence="3 9" id="KW-0813">Transport</keyword>
<evidence type="ECO:0000256" key="8">
    <source>
        <dbReference type="ARBA" id="ARBA00025800"/>
    </source>
</evidence>
<feature type="transmembrane region" description="Helical" evidence="9">
    <location>
        <begin position="72"/>
        <end position="97"/>
    </location>
</feature>
<dbReference type="Pfam" id="PF04178">
    <property type="entry name" value="Got1"/>
    <property type="match status" value="1"/>
</dbReference>